<dbReference type="AlphaFoldDB" id="A0A2G8KZB8"/>
<feature type="compositionally biased region" description="Low complexity" evidence="1">
    <location>
        <begin position="335"/>
        <end position="348"/>
    </location>
</feature>
<sequence>MGRDRVEDVQQRTGSQEWRYNVKTEATSRVNVPRSYDSGKEVRWQSQHPTSTPGRNNNPSVGGDLSKSHQRDLSLRDQVLQADTSQQGYVKNSPMSKPWDPRQSPSRHRPDTGSASIPASGEYSDQLRRVSGHLLSAAGSFLSHQQERTFSNTPSISYQQPPSSMDESEGVKGARRHLRFSSENQSLVRGNQQISRLSSSQSGVDNRSVNSHPSKAPLPNRTFSSEVTERRSYEDDSTLQEASQRSSSLHTGNNTDISEQTFTEGGGEYSNSSGKINGANNLPYKERAVDVPPEFLEMEEKFDRATKLQTEPASGSQLGRLHPSHYSTPYNQTVSSLSSSRPFSSPRSTGVSVMSQGNQRNPTEQPFAVSQNERTEAGTTAKPQHFNGGGDSLDAVSSGLFLVGFVTVTTNQTDIIQRTSTKIEATVTIGRIRMGCLLLNSREGGRVTGRLTGITPTLCKLWSSVTSYRPPQHHGRRSCRRREISTNRTGGIT</sequence>
<feature type="compositionally biased region" description="Polar residues" evidence="1">
    <location>
        <begin position="325"/>
        <end position="334"/>
    </location>
</feature>
<feature type="compositionally biased region" description="Basic residues" evidence="1">
    <location>
        <begin position="471"/>
        <end position="480"/>
    </location>
</feature>
<feature type="compositionally biased region" description="Polar residues" evidence="1">
    <location>
        <begin position="81"/>
        <end position="95"/>
    </location>
</feature>
<dbReference type="Proteomes" id="UP000230750">
    <property type="component" value="Unassembled WGS sequence"/>
</dbReference>
<comment type="caution">
    <text evidence="2">The sequence shown here is derived from an EMBL/GenBank/DDBJ whole genome shotgun (WGS) entry which is preliminary data.</text>
</comment>
<feature type="compositionally biased region" description="Basic and acidic residues" evidence="1">
    <location>
        <begin position="66"/>
        <end position="75"/>
    </location>
</feature>
<feature type="region of interest" description="Disordered" evidence="1">
    <location>
        <begin position="470"/>
        <end position="493"/>
    </location>
</feature>
<organism evidence="2 3">
    <name type="scientific">Stichopus japonicus</name>
    <name type="common">Sea cucumber</name>
    <dbReference type="NCBI Taxonomy" id="307972"/>
    <lineage>
        <taxon>Eukaryota</taxon>
        <taxon>Metazoa</taxon>
        <taxon>Echinodermata</taxon>
        <taxon>Eleutherozoa</taxon>
        <taxon>Echinozoa</taxon>
        <taxon>Holothuroidea</taxon>
        <taxon>Aspidochirotacea</taxon>
        <taxon>Aspidochirotida</taxon>
        <taxon>Stichopodidae</taxon>
        <taxon>Apostichopus</taxon>
    </lineage>
</organism>
<accession>A0A2G8KZB8</accession>
<feature type="compositionally biased region" description="Polar residues" evidence="1">
    <location>
        <begin position="239"/>
        <end position="280"/>
    </location>
</feature>
<feature type="compositionally biased region" description="Polar residues" evidence="1">
    <location>
        <begin position="181"/>
        <end position="213"/>
    </location>
</feature>
<gene>
    <name evidence="2" type="ORF">BSL78_09766</name>
</gene>
<keyword evidence="3" id="KW-1185">Reference proteome</keyword>
<feature type="compositionally biased region" description="Polar residues" evidence="1">
    <location>
        <begin position="349"/>
        <end position="382"/>
    </location>
</feature>
<proteinExistence type="predicted"/>
<evidence type="ECO:0000313" key="2">
    <source>
        <dbReference type="EMBL" id="PIK53349.1"/>
    </source>
</evidence>
<feature type="region of interest" description="Disordered" evidence="1">
    <location>
        <begin position="1"/>
        <end position="125"/>
    </location>
</feature>
<feature type="region of interest" description="Disordered" evidence="1">
    <location>
        <begin position="144"/>
        <end position="280"/>
    </location>
</feature>
<name>A0A2G8KZB8_STIJA</name>
<evidence type="ECO:0000256" key="1">
    <source>
        <dbReference type="SAM" id="MobiDB-lite"/>
    </source>
</evidence>
<feature type="region of interest" description="Disordered" evidence="1">
    <location>
        <begin position="305"/>
        <end position="390"/>
    </location>
</feature>
<evidence type="ECO:0000313" key="3">
    <source>
        <dbReference type="Proteomes" id="UP000230750"/>
    </source>
</evidence>
<dbReference type="EMBL" id="MRZV01000291">
    <property type="protein sequence ID" value="PIK53349.1"/>
    <property type="molecule type" value="Genomic_DNA"/>
</dbReference>
<feature type="compositionally biased region" description="Polar residues" evidence="1">
    <location>
        <begin position="144"/>
        <end position="165"/>
    </location>
</feature>
<feature type="compositionally biased region" description="Polar residues" evidence="1">
    <location>
        <begin position="44"/>
        <end position="60"/>
    </location>
</feature>
<reference evidence="2 3" key="1">
    <citation type="journal article" date="2017" name="PLoS Biol.">
        <title>The sea cucumber genome provides insights into morphological evolution and visceral regeneration.</title>
        <authorList>
            <person name="Zhang X."/>
            <person name="Sun L."/>
            <person name="Yuan J."/>
            <person name="Sun Y."/>
            <person name="Gao Y."/>
            <person name="Zhang L."/>
            <person name="Li S."/>
            <person name="Dai H."/>
            <person name="Hamel J.F."/>
            <person name="Liu C."/>
            <person name="Yu Y."/>
            <person name="Liu S."/>
            <person name="Lin W."/>
            <person name="Guo K."/>
            <person name="Jin S."/>
            <person name="Xu P."/>
            <person name="Storey K.B."/>
            <person name="Huan P."/>
            <person name="Zhang T."/>
            <person name="Zhou Y."/>
            <person name="Zhang J."/>
            <person name="Lin C."/>
            <person name="Li X."/>
            <person name="Xing L."/>
            <person name="Huo D."/>
            <person name="Sun M."/>
            <person name="Wang L."/>
            <person name="Mercier A."/>
            <person name="Li F."/>
            <person name="Yang H."/>
            <person name="Xiang J."/>
        </authorList>
    </citation>
    <scope>NUCLEOTIDE SEQUENCE [LARGE SCALE GENOMIC DNA]</scope>
    <source>
        <strain evidence="2">Shaxun</strain>
        <tissue evidence="2">Muscle</tissue>
    </source>
</reference>
<feature type="compositionally biased region" description="Polar residues" evidence="1">
    <location>
        <begin position="11"/>
        <end position="30"/>
    </location>
</feature>
<protein>
    <submittedName>
        <fullName evidence="2">Uncharacterized protein</fullName>
    </submittedName>
</protein>
<feature type="compositionally biased region" description="Polar residues" evidence="1">
    <location>
        <begin position="307"/>
        <end position="317"/>
    </location>
</feature>
<feature type="compositionally biased region" description="Basic and acidic residues" evidence="1">
    <location>
        <begin position="1"/>
        <end position="10"/>
    </location>
</feature>